<evidence type="ECO:0000256" key="1">
    <source>
        <dbReference type="ARBA" id="ARBA00007150"/>
    </source>
</evidence>
<reference evidence="8 9" key="1">
    <citation type="submission" date="2017-01" db="EMBL/GenBank/DDBJ databases">
        <authorList>
            <person name="Mah S.A."/>
            <person name="Swanson W.J."/>
            <person name="Moy G.W."/>
            <person name="Vacquier V.D."/>
        </authorList>
    </citation>
    <scope>NUCLEOTIDE SEQUENCE [LARGE SCALE GENOMIC DNA]</scope>
    <source>
        <strain evidence="8 9">M9</strain>
    </source>
</reference>
<feature type="transmembrane region" description="Helical" evidence="7">
    <location>
        <begin position="174"/>
        <end position="192"/>
    </location>
</feature>
<keyword evidence="6 7" id="KW-0472">Membrane</keyword>
<dbReference type="PANTHER" id="PTHR30589:SF0">
    <property type="entry name" value="PHOSPHATIDYLGLYCEROL--PROLIPOPROTEIN DIACYLGLYCERYL TRANSFERASE"/>
    <property type="match status" value="1"/>
</dbReference>
<dbReference type="Proteomes" id="UP000223759">
    <property type="component" value="Unassembled WGS sequence"/>
</dbReference>
<dbReference type="EMBL" id="FTPK01000003">
    <property type="protein sequence ID" value="SIT72169.1"/>
    <property type="molecule type" value="Genomic_DNA"/>
</dbReference>
<dbReference type="EC" id="2.5.1.145" evidence="7"/>
<sequence>MYPTHPFIDPVALSIGPIAVHWYGLMYLFGFGAFWLLGWIRSRQPNALINADQLTDLLFFGVAGVILGGRIGYVLFYQPGSLLQDPLLLVRLWEGGMSFHGGLLGVVLACVFFARSRQIPFLKLTDFVAPLIPLGLGFGRIGNWINGELWGRPTDLPWAMIFPMVDQLPRHPSQLYQASLEGLVLFILLWWFSARPRPIGAVSGVFLLAYGLFRFVVEFVREPDLHLGYLALGWLTMGQLLSLPMMLAGGLLLYTAYRRL</sequence>
<dbReference type="RefSeq" id="WP_076756230.1">
    <property type="nucleotide sequence ID" value="NZ_CP023018.1"/>
</dbReference>
<keyword evidence="5 7" id="KW-1133">Transmembrane helix</keyword>
<feature type="transmembrane region" description="Helical" evidence="7">
    <location>
        <begin position="20"/>
        <end position="37"/>
    </location>
</feature>
<accession>A0A1R3W322</accession>
<name>A0A1R3W322_9GAMM</name>
<comment type="similarity">
    <text evidence="1 7">Belongs to the Lgt family.</text>
</comment>
<comment type="function">
    <text evidence="7">Catalyzes the transfer of the diacylglyceryl group from phosphatidylglycerol to the sulfhydryl group of the N-terminal cysteine of a prolipoprotein, the first step in the formation of mature lipoproteins.</text>
</comment>
<dbReference type="STRING" id="233100.SAMN05216526_1587"/>
<keyword evidence="4 7" id="KW-0812">Transmembrane</keyword>
<keyword evidence="9" id="KW-1185">Reference proteome</keyword>
<evidence type="ECO:0000313" key="8">
    <source>
        <dbReference type="EMBL" id="SIT72169.1"/>
    </source>
</evidence>
<organism evidence="8 9">
    <name type="scientific">Ectothiorhodosinus mongolicus</name>
    <dbReference type="NCBI Taxonomy" id="233100"/>
    <lineage>
        <taxon>Bacteria</taxon>
        <taxon>Pseudomonadati</taxon>
        <taxon>Pseudomonadota</taxon>
        <taxon>Gammaproteobacteria</taxon>
        <taxon>Chromatiales</taxon>
        <taxon>Ectothiorhodospiraceae</taxon>
        <taxon>Ectothiorhodosinus</taxon>
    </lineage>
</organism>
<comment type="catalytic activity">
    <reaction evidence="7">
        <text>L-cysteinyl-[prolipoprotein] + a 1,2-diacyl-sn-glycero-3-phospho-(1'-sn-glycerol) = an S-1,2-diacyl-sn-glyceryl-L-cysteinyl-[prolipoprotein] + sn-glycerol 1-phosphate + H(+)</text>
        <dbReference type="Rhea" id="RHEA:56712"/>
        <dbReference type="Rhea" id="RHEA-COMP:14679"/>
        <dbReference type="Rhea" id="RHEA-COMP:14680"/>
        <dbReference type="ChEBI" id="CHEBI:15378"/>
        <dbReference type="ChEBI" id="CHEBI:29950"/>
        <dbReference type="ChEBI" id="CHEBI:57685"/>
        <dbReference type="ChEBI" id="CHEBI:64716"/>
        <dbReference type="ChEBI" id="CHEBI:140658"/>
        <dbReference type="EC" id="2.5.1.145"/>
    </reaction>
</comment>
<dbReference type="InterPro" id="IPR001640">
    <property type="entry name" value="Lgt"/>
</dbReference>
<gene>
    <name evidence="7" type="primary">lgt</name>
    <name evidence="8" type="ORF">SAMN05216526_1587</name>
</gene>
<evidence type="ECO:0000313" key="9">
    <source>
        <dbReference type="Proteomes" id="UP000223759"/>
    </source>
</evidence>
<dbReference type="UniPathway" id="UPA00664"/>
<feature type="transmembrane region" description="Helical" evidence="7">
    <location>
        <begin position="57"/>
        <end position="77"/>
    </location>
</feature>
<feature type="transmembrane region" description="Helical" evidence="7">
    <location>
        <begin position="199"/>
        <end position="217"/>
    </location>
</feature>
<feature type="transmembrane region" description="Helical" evidence="7">
    <location>
        <begin position="127"/>
        <end position="145"/>
    </location>
</feature>
<dbReference type="HAMAP" id="MF_01147">
    <property type="entry name" value="Lgt"/>
    <property type="match status" value="1"/>
</dbReference>
<evidence type="ECO:0000256" key="3">
    <source>
        <dbReference type="ARBA" id="ARBA00022679"/>
    </source>
</evidence>
<feature type="binding site" evidence="7">
    <location>
        <position position="140"/>
    </location>
    <ligand>
        <name>a 1,2-diacyl-sn-glycero-3-phospho-(1'-sn-glycerol)</name>
        <dbReference type="ChEBI" id="CHEBI:64716"/>
    </ligand>
</feature>
<dbReference type="Pfam" id="PF01790">
    <property type="entry name" value="LGT"/>
    <property type="match status" value="1"/>
</dbReference>
<keyword evidence="8" id="KW-0449">Lipoprotein</keyword>
<dbReference type="GO" id="GO:0008961">
    <property type="term" value="F:phosphatidylglycerol-prolipoprotein diacylglyceryl transferase activity"/>
    <property type="evidence" value="ECO:0007669"/>
    <property type="project" value="UniProtKB-UniRule"/>
</dbReference>
<evidence type="ECO:0000256" key="7">
    <source>
        <dbReference type="HAMAP-Rule" id="MF_01147"/>
    </source>
</evidence>
<proteinExistence type="inferred from homology"/>
<dbReference type="PROSITE" id="PS01311">
    <property type="entry name" value="LGT"/>
    <property type="match status" value="1"/>
</dbReference>
<dbReference type="PANTHER" id="PTHR30589">
    <property type="entry name" value="PROLIPOPROTEIN DIACYLGLYCERYL TRANSFERASE"/>
    <property type="match status" value="1"/>
</dbReference>
<dbReference type="GO" id="GO:0042158">
    <property type="term" value="P:lipoprotein biosynthetic process"/>
    <property type="evidence" value="ECO:0007669"/>
    <property type="project" value="UniProtKB-UniRule"/>
</dbReference>
<dbReference type="GO" id="GO:0005886">
    <property type="term" value="C:plasma membrane"/>
    <property type="evidence" value="ECO:0007669"/>
    <property type="project" value="UniProtKB-SubCell"/>
</dbReference>
<keyword evidence="2 7" id="KW-1003">Cell membrane</keyword>
<evidence type="ECO:0000256" key="6">
    <source>
        <dbReference type="ARBA" id="ARBA00023136"/>
    </source>
</evidence>
<dbReference type="NCBIfam" id="TIGR00544">
    <property type="entry name" value="lgt"/>
    <property type="match status" value="1"/>
</dbReference>
<evidence type="ECO:0000256" key="5">
    <source>
        <dbReference type="ARBA" id="ARBA00022989"/>
    </source>
</evidence>
<evidence type="ECO:0000256" key="2">
    <source>
        <dbReference type="ARBA" id="ARBA00022475"/>
    </source>
</evidence>
<dbReference type="OrthoDB" id="871140at2"/>
<evidence type="ECO:0000256" key="4">
    <source>
        <dbReference type="ARBA" id="ARBA00022692"/>
    </source>
</evidence>
<protein>
    <recommendedName>
        <fullName evidence="7">Phosphatidylglycerol--prolipoprotein diacylglyceryl transferase</fullName>
        <ecNumber evidence="7">2.5.1.145</ecNumber>
    </recommendedName>
</protein>
<comment type="subcellular location">
    <subcellularLocation>
        <location evidence="7">Cell membrane</location>
        <topology evidence="7">Multi-pass membrane protein</topology>
    </subcellularLocation>
</comment>
<feature type="transmembrane region" description="Helical" evidence="7">
    <location>
        <begin position="97"/>
        <end position="115"/>
    </location>
</feature>
<feature type="transmembrane region" description="Helical" evidence="7">
    <location>
        <begin position="229"/>
        <end position="254"/>
    </location>
</feature>
<comment type="pathway">
    <text evidence="7">Protein modification; lipoprotein biosynthesis (diacylglyceryl transfer).</text>
</comment>
<dbReference type="AlphaFoldDB" id="A0A1R3W322"/>
<keyword evidence="3 7" id="KW-0808">Transferase</keyword>